<gene>
    <name evidence="2" type="ORF">METZ01_LOCUS106576</name>
</gene>
<accession>A0A381WMS8</accession>
<proteinExistence type="predicted"/>
<feature type="region of interest" description="Disordered" evidence="1">
    <location>
        <begin position="1"/>
        <end position="30"/>
    </location>
</feature>
<organism evidence="2">
    <name type="scientific">marine metagenome</name>
    <dbReference type="NCBI Taxonomy" id="408172"/>
    <lineage>
        <taxon>unclassified sequences</taxon>
        <taxon>metagenomes</taxon>
        <taxon>ecological metagenomes</taxon>
    </lineage>
</organism>
<name>A0A381WMS8_9ZZZZ</name>
<evidence type="ECO:0000313" key="2">
    <source>
        <dbReference type="EMBL" id="SVA53722.1"/>
    </source>
</evidence>
<feature type="compositionally biased region" description="Basic and acidic residues" evidence="1">
    <location>
        <begin position="1"/>
        <end position="13"/>
    </location>
</feature>
<dbReference type="EMBL" id="UINC01012282">
    <property type="protein sequence ID" value="SVA53722.1"/>
    <property type="molecule type" value="Genomic_DNA"/>
</dbReference>
<dbReference type="AlphaFoldDB" id="A0A381WMS8"/>
<reference evidence="2" key="1">
    <citation type="submission" date="2018-05" db="EMBL/GenBank/DDBJ databases">
        <authorList>
            <person name="Lanie J.A."/>
            <person name="Ng W.-L."/>
            <person name="Kazmierczak K.M."/>
            <person name="Andrzejewski T.M."/>
            <person name="Davidsen T.M."/>
            <person name="Wayne K.J."/>
            <person name="Tettelin H."/>
            <person name="Glass J.I."/>
            <person name="Rusch D."/>
            <person name="Podicherti R."/>
            <person name="Tsui H.-C.T."/>
            <person name="Winkler M.E."/>
        </authorList>
    </citation>
    <scope>NUCLEOTIDE SEQUENCE</scope>
</reference>
<protein>
    <submittedName>
        <fullName evidence="2">Uncharacterized protein</fullName>
    </submittedName>
</protein>
<sequence length="30" mass="3474">MDPWKKPLPEEQKNQPGLKQAIPRHVLGHT</sequence>
<evidence type="ECO:0000256" key="1">
    <source>
        <dbReference type="SAM" id="MobiDB-lite"/>
    </source>
</evidence>